<accession>A0AAN9EMK8</accession>
<name>A0AAN9EMK8_CROPI</name>
<keyword evidence="2" id="KW-1185">Reference proteome</keyword>
<gene>
    <name evidence="1" type="ORF">RIF29_25509</name>
</gene>
<dbReference type="AlphaFoldDB" id="A0AAN9EMK8"/>
<proteinExistence type="predicted"/>
<evidence type="ECO:0000313" key="1">
    <source>
        <dbReference type="EMBL" id="KAK7259894.1"/>
    </source>
</evidence>
<dbReference type="EMBL" id="JAYWIO010000005">
    <property type="protein sequence ID" value="KAK7259894.1"/>
    <property type="molecule type" value="Genomic_DNA"/>
</dbReference>
<evidence type="ECO:0000313" key="2">
    <source>
        <dbReference type="Proteomes" id="UP001372338"/>
    </source>
</evidence>
<comment type="caution">
    <text evidence="1">The sequence shown here is derived from an EMBL/GenBank/DDBJ whole genome shotgun (WGS) entry which is preliminary data.</text>
</comment>
<dbReference type="Proteomes" id="UP001372338">
    <property type="component" value="Unassembled WGS sequence"/>
</dbReference>
<organism evidence="1 2">
    <name type="scientific">Crotalaria pallida</name>
    <name type="common">Smooth rattlebox</name>
    <name type="synonym">Crotalaria striata</name>
    <dbReference type="NCBI Taxonomy" id="3830"/>
    <lineage>
        <taxon>Eukaryota</taxon>
        <taxon>Viridiplantae</taxon>
        <taxon>Streptophyta</taxon>
        <taxon>Embryophyta</taxon>
        <taxon>Tracheophyta</taxon>
        <taxon>Spermatophyta</taxon>
        <taxon>Magnoliopsida</taxon>
        <taxon>eudicotyledons</taxon>
        <taxon>Gunneridae</taxon>
        <taxon>Pentapetalae</taxon>
        <taxon>rosids</taxon>
        <taxon>fabids</taxon>
        <taxon>Fabales</taxon>
        <taxon>Fabaceae</taxon>
        <taxon>Papilionoideae</taxon>
        <taxon>50 kb inversion clade</taxon>
        <taxon>genistoids sensu lato</taxon>
        <taxon>core genistoids</taxon>
        <taxon>Crotalarieae</taxon>
        <taxon>Crotalaria</taxon>
    </lineage>
</organism>
<protein>
    <submittedName>
        <fullName evidence="1">Uncharacterized protein</fullName>
    </submittedName>
</protein>
<reference evidence="1 2" key="1">
    <citation type="submission" date="2024-01" db="EMBL/GenBank/DDBJ databases">
        <title>The genomes of 5 underutilized Papilionoideae crops provide insights into root nodulation and disease resistanc.</title>
        <authorList>
            <person name="Yuan L."/>
        </authorList>
    </citation>
    <scope>NUCLEOTIDE SEQUENCE [LARGE SCALE GENOMIC DNA]</scope>
    <source>
        <strain evidence="1">ZHUSHIDOU_FW_LH</strain>
        <tissue evidence="1">Leaf</tissue>
    </source>
</reference>
<sequence length="99" mass="11562">MHQDQVSIYISHFLCDLCTLSKYCYPKRIIAFVGVNSWAGPLEGMRDFVHDFHYLAEGLCWYSLEAFDFIADKFLTLCLVFASLLEDLVEFYFCKILIV</sequence>